<dbReference type="EMBL" id="DACTUL010000004">
    <property type="protein sequence ID" value="HAT6343186.1"/>
    <property type="molecule type" value="Genomic_DNA"/>
</dbReference>
<comment type="caution">
    <text evidence="2">The sequence shown here is derived from an EMBL/GenBank/DDBJ whole genome shotgun (WGS) entry which is preliminary data.</text>
</comment>
<feature type="domain" description="FlgO" evidence="1">
    <location>
        <begin position="82"/>
        <end position="208"/>
    </location>
</feature>
<gene>
    <name evidence="2" type="ORF">JAJ28_000880</name>
</gene>
<organism evidence="2 3">
    <name type="scientific">Aeromonas hydrophila</name>
    <dbReference type="NCBI Taxonomy" id="644"/>
    <lineage>
        <taxon>Bacteria</taxon>
        <taxon>Pseudomonadati</taxon>
        <taxon>Pseudomonadota</taxon>
        <taxon>Gammaproteobacteria</taxon>
        <taxon>Aeromonadales</taxon>
        <taxon>Aeromonadaceae</taxon>
        <taxon>Aeromonas</taxon>
    </lineage>
</organism>
<reference evidence="2" key="1">
    <citation type="journal article" date="2018" name="Genome Biol.">
        <title>SKESA: strategic k-mer extension for scrupulous assemblies.</title>
        <authorList>
            <person name="Souvorov A."/>
            <person name="Agarwala R."/>
            <person name="Lipman D.J."/>
        </authorList>
    </citation>
    <scope>NUCLEOTIDE SEQUENCE</scope>
    <source>
        <strain evidence="2">OLC2673_Aeromonas</strain>
    </source>
</reference>
<reference evidence="2" key="2">
    <citation type="submission" date="2020-01" db="EMBL/GenBank/DDBJ databases">
        <authorList>
            <consortium name="NCBI Pathogen Detection Project"/>
        </authorList>
    </citation>
    <scope>NUCLEOTIDE SEQUENCE</scope>
    <source>
        <strain evidence="2">OLC2673_Aeromonas</strain>
    </source>
</reference>
<dbReference type="AlphaFoldDB" id="A0AAD3U8Q8"/>
<dbReference type="InterPro" id="IPR041215">
    <property type="entry name" value="FlgO_dom"/>
</dbReference>
<accession>A0AAD3U8Q8</accession>
<dbReference type="Proteomes" id="UP000859505">
    <property type="component" value="Unassembled WGS sequence"/>
</dbReference>
<evidence type="ECO:0000313" key="3">
    <source>
        <dbReference type="Proteomes" id="UP000859505"/>
    </source>
</evidence>
<dbReference type="Pfam" id="PF17680">
    <property type="entry name" value="FlgO"/>
    <property type="match status" value="1"/>
</dbReference>
<evidence type="ECO:0000313" key="2">
    <source>
        <dbReference type="EMBL" id="HAT6343186.1"/>
    </source>
</evidence>
<name>A0AAD3U8Q8_AERHY</name>
<protein>
    <recommendedName>
        <fullName evidence="1">FlgO domain-containing protein</fullName>
    </recommendedName>
</protein>
<evidence type="ECO:0000259" key="1">
    <source>
        <dbReference type="Pfam" id="PF17680"/>
    </source>
</evidence>
<proteinExistence type="predicted"/>
<sequence>MPVAQHMRIFSKIHASFPAQALAGRTDNKSGADTGKVSMNKLITALALALALAGCGSDPINREQGDPRQAAQGMELNWLVARMTDQLMERKSLSTLTEPIAVSSFVDLDTLQDTNWMGQQIEESFIYELNRRGEVVVDFKLTGSIKITPQGDFVMSRNYRDLSPRLPISRILTGTFSRNKQGILVNARIIDLRTKMVETTAQSLIPQKYLFGANNSFGRASINRGYLMRDSQARPGGHLVNLTP</sequence>